<evidence type="ECO:0008006" key="4">
    <source>
        <dbReference type="Google" id="ProtNLM"/>
    </source>
</evidence>
<proteinExistence type="predicted"/>
<feature type="region of interest" description="Disordered" evidence="1">
    <location>
        <begin position="89"/>
        <end position="123"/>
    </location>
</feature>
<reference evidence="2" key="1">
    <citation type="submission" date="2022-05" db="EMBL/GenBank/DDBJ databases">
        <title>A methanotrophic Mycobacterium dominates a cave microbial ecosystem.</title>
        <authorList>
            <person name="Van Spanning R.J.M."/>
            <person name="Guan Q."/>
            <person name="Melkonian C."/>
            <person name="Gallant J."/>
            <person name="Polerecky L."/>
            <person name="Flot J.-F."/>
            <person name="Brandt B.W."/>
            <person name="Braster M."/>
            <person name="Iturbe Espinoza P."/>
            <person name="Aerts J."/>
            <person name="Meima-Franke M."/>
            <person name="Piersma S.R."/>
            <person name="Bunduc C."/>
            <person name="Ummels R."/>
            <person name="Pain A."/>
            <person name="Fleming E.J."/>
            <person name="van der Wel N."/>
            <person name="Gherman V.D."/>
            <person name="Sarbu S.M."/>
            <person name="Bodelier P.L.E."/>
            <person name="Bitter W."/>
        </authorList>
    </citation>
    <scope>NUCLEOTIDE SEQUENCE</scope>
    <source>
        <strain evidence="2">Sulfur Cave</strain>
    </source>
</reference>
<keyword evidence="3" id="KW-1185">Reference proteome</keyword>
<dbReference type="RefSeq" id="WP_249763028.1">
    <property type="nucleotide sequence ID" value="NZ_CP097320.1"/>
</dbReference>
<evidence type="ECO:0000313" key="2">
    <source>
        <dbReference type="EMBL" id="UQX11246.1"/>
    </source>
</evidence>
<name>A0ABY4QKX8_9MYCO</name>
<gene>
    <name evidence="2" type="ORF">M5I08_01445</name>
</gene>
<organism evidence="2 3">
    <name type="scientific">Candidatus Mycobacterium methanotrophicum</name>
    <dbReference type="NCBI Taxonomy" id="2943498"/>
    <lineage>
        <taxon>Bacteria</taxon>
        <taxon>Bacillati</taxon>
        <taxon>Actinomycetota</taxon>
        <taxon>Actinomycetes</taxon>
        <taxon>Mycobacteriales</taxon>
        <taxon>Mycobacteriaceae</taxon>
        <taxon>Mycobacterium</taxon>
    </lineage>
</organism>
<evidence type="ECO:0000256" key="1">
    <source>
        <dbReference type="SAM" id="MobiDB-lite"/>
    </source>
</evidence>
<dbReference type="EMBL" id="CP097320">
    <property type="protein sequence ID" value="UQX11246.1"/>
    <property type="molecule type" value="Genomic_DNA"/>
</dbReference>
<accession>A0ABY4QKX8</accession>
<protein>
    <recommendedName>
        <fullName evidence="4">Transposase DDE domain-containing protein</fullName>
    </recommendedName>
</protein>
<evidence type="ECO:0000313" key="3">
    <source>
        <dbReference type="Proteomes" id="UP001056610"/>
    </source>
</evidence>
<sequence length="123" mass="12590">MQAISDWSKNLRVEVRGDDVAQHAGCVLPRMLADGLGLTAGLSAAVSRPEVVHDRGAVLRDVAVSIADGGRDISDVVVLGEQPRLLGPVASAGEAEASERVGAEEGQAARSPGDASGLDRRPG</sequence>
<dbReference type="Proteomes" id="UP001056610">
    <property type="component" value="Chromosome"/>
</dbReference>